<sequence>MRRVCEVLAFIILLFLNFLNPLYAETIESVGENTEHLTEFICGNAIVKVLTHCVYCEDLPPFCVSDKQYIVLKNILSDRKQILLSSSPTYAGEKYAFLNKEKVKGKRILQYLIVEVSCYKAKTDNKYYIELSYYNGGNCEQCEYFELYNDEGKLILTDREKIFYKPKSFQFNKILKKYALEYKKFKLEGIKNLEINPCRRDKS</sequence>
<reference evidence="1 2" key="1">
    <citation type="submission" date="2016-11" db="EMBL/GenBank/DDBJ databases">
        <authorList>
            <person name="Jaros S."/>
            <person name="Januszkiewicz K."/>
            <person name="Wedrychowicz H."/>
        </authorList>
    </citation>
    <scope>NUCLEOTIDE SEQUENCE [LARGE SCALE GENOMIC DNA]</scope>
    <source>
        <strain evidence="1 2">DSM 19557</strain>
    </source>
</reference>
<dbReference type="Proteomes" id="UP000189810">
    <property type="component" value="Chromosome I"/>
</dbReference>
<dbReference type="STRING" id="381751.SAMN05444391_1221"/>
<dbReference type="AlphaFoldDB" id="A0A1M6SYL3"/>
<dbReference type="RefSeq" id="WP_079654324.1">
    <property type="nucleotide sequence ID" value="NZ_LT670846.1"/>
</dbReference>
<evidence type="ECO:0000313" key="2">
    <source>
        <dbReference type="Proteomes" id="UP000189810"/>
    </source>
</evidence>
<evidence type="ECO:0000313" key="1">
    <source>
        <dbReference type="EMBL" id="SHK49783.1"/>
    </source>
</evidence>
<gene>
    <name evidence="1" type="ORF">SAMN05444391_1221</name>
</gene>
<proteinExistence type="predicted"/>
<name>A0A1M6SYL3_9AQUI</name>
<protein>
    <submittedName>
        <fullName evidence="1">Uncharacterized protein</fullName>
    </submittedName>
</protein>
<accession>A0A1M6SYL3</accession>
<keyword evidence="2" id="KW-1185">Reference proteome</keyword>
<organism evidence="1 2">
    <name type="scientific">Thermocrinis minervae</name>
    <dbReference type="NCBI Taxonomy" id="381751"/>
    <lineage>
        <taxon>Bacteria</taxon>
        <taxon>Pseudomonadati</taxon>
        <taxon>Aquificota</taxon>
        <taxon>Aquificia</taxon>
        <taxon>Aquificales</taxon>
        <taxon>Aquificaceae</taxon>
        <taxon>Thermocrinis</taxon>
    </lineage>
</organism>
<dbReference type="OrthoDB" id="8775667at2"/>
<dbReference type="EMBL" id="LT670846">
    <property type="protein sequence ID" value="SHK49783.1"/>
    <property type="molecule type" value="Genomic_DNA"/>
</dbReference>